<proteinExistence type="predicted"/>
<sequence>MLKLIDIHVTPRNDVFLRVLFGDVQFTFGIFVKNESVSLYNHKYNIMLTYNEDGFKWIPIDYYVHDDFYKCPEVVKKILKLRMTDFLDENKMEYTKNFIKNLIKQSEPDFDED</sequence>
<evidence type="ECO:0000313" key="1">
    <source>
        <dbReference type="EMBL" id="DAF92134.1"/>
    </source>
</evidence>
<name>A0A8S5UCN6_9CAUD</name>
<organism evidence="1">
    <name type="scientific">Siphoviridae sp. ctgN495</name>
    <dbReference type="NCBI Taxonomy" id="2825608"/>
    <lineage>
        <taxon>Viruses</taxon>
        <taxon>Duplodnaviria</taxon>
        <taxon>Heunggongvirae</taxon>
        <taxon>Uroviricota</taxon>
        <taxon>Caudoviricetes</taxon>
    </lineage>
</organism>
<dbReference type="EMBL" id="BK016063">
    <property type="protein sequence ID" value="DAF92134.1"/>
    <property type="molecule type" value="Genomic_DNA"/>
</dbReference>
<reference evidence="1" key="1">
    <citation type="journal article" date="2021" name="Proc. Natl. Acad. Sci. U.S.A.">
        <title>A Catalog of Tens of Thousands of Viruses from Human Metagenomes Reveals Hidden Associations with Chronic Diseases.</title>
        <authorList>
            <person name="Tisza M.J."/>
            <person name="Buck C.B."/>
        </authorList>
    </citation>
    <scope>NUCLEOTIDE SEQUENCE</scope>
    <source>
        <strain evidence="1">CtgN495</strain>
    </source>
</reference>
<accession>A0A8S5UCN6</accession>
<protein>
    <submittedName>
        <fullName evidence="1">Uncharacterized protein</fullName>
    </submittedName>
</protein>